<protein>
    <submittedName>
        <fullName evidence="5">Uncharacterized protein</fullName>
    </submittedName>
</protein>
<evidence type="ECO:0000256" key="4">
    <source>
        <dbReference type="ARBA" id="ARBA00023157"/>
    </source>
</evidence>
<dbReference type="PANTHER" id="PTHR16146">
    <property type="entry name" value="INTELECTIN"/>
    <property type="match status" value="1"/>
</dbReference>
<organism evidence="5 6">
    <name type="scientific">Pseudoalteromonas amylolytica</name>
    <dbReference type="NCBI Taxonomy" id="1859457"/>
    <lineage>
        <taxon>Bacteria</taxon>
        <taxon>Pseudomonadati</taxon>
        <taxon>Pseudomonadota</taxon>
        <taxon>Gammaproteobacteria</taxon>
        <taxon>Alteromonadales</taxon>
        <taxon>Pseudoalteromonadaceae</taxon>
        <taxon>Pseudoalteromonas</taxon>
    </lineage>
</organism>
<dbReference type="InterPro" id="IPR014716">
    <property type="entry name" value="Fibrinogen_a/b/g_C_1"/>
</dbReference>
<dbReference type="Proteomes" id="UP000179786">
    <property type="component" value="Unassembled WGS sequence"/>
</dbReference>
<evidence type="ECO:0000256" key="2">
    <source>
        <dbReference type="ARBA" id="ARBA00022734"/>
    </source>
</evidence>
<gene>
    <name evidence="5" type="ORF">BET10_04880</name>
</gene>
<dbReference type="GO" id="GO:0005615">
    <property type="term" value="C:extracellular space"/>
    <property type="evidence" value="ECO:0007669"/>
    <property type="project" value="TreeGrafter"/>
</dbReference>
<dbReference type="InterPro" id="IPR036056">
    <property type="entry name" value="Fibrinogen-like_C"/>
</dbReference>
<evidence type="ECO:0000256" key="3">
    <source>
        <dbReference type="ARBA" id="ARBA00022837"/>
    </source>
</evidence>
<name>A0A1S1N0H2_9GAMM</name>
<dbReference type="Gene3D" id="3.90.215.10">
    <property type="entry name" value="Gamma Fibrinogen, chain A, domain 1"/>
    <property type="match status" value="1"/>
</dbReference>
<dbReference type="OrthoDB" id="6294637at2"/>
<dbReference type="EMBL" id="MKJU01000006">
    <property type="protein sequence ID" value="OHU92788.1"/>
    <property type="molecule type" value="Genomic_DNA"/>
</dbReference>
<dbReference type="PANTHER" id="PTHR16146:SF46">
    <property type="entry name" value="INTELECTIN-1A-RELATED"/>
    <property type="match status" value="1"/>
</dbReference>
<evidence type="ECO:0000256" key="1">
    <source>
        <dbReference type="ARBA" id="ARBA00022723"/>
    </source>
</evidence>
<accession>A0A1S1N0H2</accession>
<dbReference type="RefSeq" id="WP_070983348.1">
    <property type="nucleotide sequence ID" value="NZ_MKJU01000006.1"/>
</dbReference>
<evidence type="ECO:0000313" key="5">
    <source>
        <dbReference type="EMBL" id="OHU92788.1"/>
    </source>
</evidence>
<keyword evidence="3" id="KW-0106">Calcium</keyword>
<dbReference type="GO" id="GO:0046872">
    <property type="term" value="F:metal ion binding"/>
    <property type="evidence" value="ECO:0007669"/>
    <property type="project" value="UniProtKB-KW"/>
</dbReference>
<evidence type="ECO:0000313" key="6">
    <source>
        <dbReference type="Proteomes" id="UP000179786"/>
    </source>
</evidence>
<keyword evidence="2" id="KW-0430">Lectin</keyword>
<dbReference type="NCBIfam" id="NF040941">
    <property type="entry name" value="GGGWT_bact"/>
    <property type="match status" value="1"/>
</dbReference>
<dbReference type="STRING" id="1859457.BET10_04880"/>
<reference evidence="5 6" key="1">
    <citation type="submission" date="2016-09" db="EMBL/GenBank/DDBJ databases">
        <title>Pseudoalteromonas amylolytica sp. nov., isolated from the surface seawater.</title>
        <authorList>
            <person name="Wu Y.-H."/>
            <person name="Cheng H."/>
            <person name="Jin X.-B."/>
            <person name="Wang C.-S."/>
            <person name="Xu X.-W."/>
        </authorList>
    </citation>
    <scope>NUCLEOTIDE SEQUENCE [LARGE SCALE GENOMIC DNA]</scope>
    <source>
        <strain evidence="5 6">JW1</strain>
    </source>
</reference>
<keyword evidence="4" id="KW-1015">Disulfide bond</keyword>
<dbReference type="SUPFAM" id="SSF56496">
    <property type="entry name" value="Fibrinogen C-terminal domain-like"/>
    <property type="match status" value="1"/>
</dbReference>
<keyword evidence="1" id="KW-0479">Metal-binding</keyword>
<comment type="caution">
    <text evidence="5">The sequence shown here is derived from an EMBL/GenBank/DDBJ whole genome shotgun (WGS) entry which is preliminary data.</text>
</comment>
<keyword evidence="6" id="KW-1185">Reference proteome</keyword>
<dbReference type="GO" id="GO:0070492">
    <property type="term" value="F:oligosaccharide binding"/>
    <property type="evidence" value="ECO:0007669"/>
    <property type="project" value="TreeGrafter"/>
</dbReference>
<sequence length="305" mass="33200">MDGQIASPTQLTYDFNGNEVLFAAIASANVLAGSTSKDDQLIHFQINNATTGDLQYFVGVFNGTSYTGTWFSNTGAKGDWKLTPEGNAEFYTCREILAAGASIGDGVYQLMGDDQQPYSAYCDMTRDGGGWTLVGTFPKNVAGGTAKTLNDYSSTLELTDTNPATLSMYKGSLERFFDVKETVSCSTDNCADGRSVYGISFSTYDLQKVRTSWAHQEKVAAMPTRSDKPTCQKVYTDPTSQYQGCTQPQYVNYPNTDSFVGWQNDINGAYCWAARGTYSSGSPGSARCISGQEPNGTNWALLWMR</sequence>
<dbReference type="AlphaFoldDB" id="A0A1S1N0H2"/>
<proteinExistence type="predicted"/>